<organism evidence="3">
    <name type="scientific">Pyrodinium bahamense</name>
    <dbReference type="NCBI Taxonomy" id="73915"/>
    <lineage>
        <taxon>Eukaryota</taxon>
        <taxon>Sar</taxon>
        <taxon>Alveolata</taxon>
        <taxon>Dinophyceae</taxon>
        <taxon>Gonyaulacales</taxon>
        <taxon>Pyrocystaceae</taxon>
        <taxon>Pyrodinium</taxon>
    </lineage>
</organism>
<feature type="region of interest" description="Disordered" evidence="1">
    <location>
        <begin position="1"/>
        <end position="39"/>
    </location>
</feature>
<dbReference type="EMBL" id="HBEG01006134">
    <property type="protein sequence ID" value="CAD8347907.1"/>
    <property type="molecule type" value="Transcribed_RNA"/>
</dbReference>
<accession>A0A7S0FA68</accession>
<dbReference type="SUPFAM" id="SSF53474">
    <property type="entry name" value="alpha/beta-Hydrolases"/>
    <property type="match status" value="1"/>
</dbReference>
<feature type="compositionally biased region" description="Low complexity" evidence="1">
    <location>
        <begin position="429"/>
        <end position="438"/>
    </location>
</feature>
<dbReference type="AlphaFoldDB" id="A0A7S0FA68"/>
<dbReference type="InterPro" id="IPR052920">
    <property type="entry name" value="DNA-binding_regulatory"/>
</dbReference>
<dbReference type="PANTHER" id="PTHR43358">
    <property type="entry name" value="ALPHA/BETA-HYDROLASE"/>
    <property type="match status" value="1"/>
</dbReference>
<dbReference type="PANTHER" id="PTHR43358:SF4">
    <property type="entry name" value="ALPHA_BETA HYDROLASE FOLD-1 DOMAIN-CONTAINING PROTEIN"/>
    <property type="match status" value="1"/>
</dbReference>
<dbReference type="Gene3D" id="3.40.50.1820">
    <property type="entry name" value="alpha/beta hydrolase"/>
    <property type="match status" value="1"/>
</dbReference>
<dbReference type="InterPro" id="IPR029058">
    <property type="entry name" value="AB_hydrolase_fold"/>
</dbReference>
<protein>
    <recommendedName>
        <fullName evidence="2">Serine aminopeptidase S33 domain-containing protein</fullName>
    </recommendedName>
</protein>
<dbReference type="InterPro" id="IPR022742">
    <property type="entry name" value="Hydrolase_4"/>
</dbReference>
<gene>
    <name evidence="3" type="ORF">PBAH0796_LOCUS3646</name>
</gene>
<feature type="region of interest" description="Disordered" evidence="1">
    <location>
        <begin position="418"/>
        <end position="475"/>
    </location>
</feature>
<feature type="compositionally biased region" description="Low complexity" evidence="1">
    <location>
        <begin position="459"/>
        <end position="475"/>
    </location>
</feature>
<evidence type="ECO:0000313" key="3">
    <source>
        <dbReference type="EMBL" id="CAD8347907.1"/>
    </source>
</evidence>
<sequence length="475" mass="49724">MAPPRPPPDAPDPGRVPDQDPAASADAADDDGLAPRPRGIGGFFSAAREGYDELVNAIVRPPRAQYSLAELGPAGFEYGGCDFVREDFQITNPRELRLECSFWRRREMPAGGVPCVVYMHGNASCRAEALQVLAPVFAVGASVASFDFAGCGLSQGDYISLGMHEKDDLAAVLEHLRATGMVTAIALWGRSMGAASAVLHASRDPSLAGLVLDSPFASLEQVALELVSSAPETVPGAPNVPPFLVKTALRLVASSVKSRANFDLYKLRPVDAARTCFVPALFGCGNDDKLVRPHHSQMIYDGYAGDKNVVRFEGDHNDMRPGFFLDSASIFLKQVLLLPEDGYGIDAPLDRDSRPLSILNIFFSGYRRGGGRSAGGGGGVALAQQEEAMLMQAIMASLEANGGTSPPAAVIEAARATEGGADGGDGGPDRAPVAAAAGLDEEDADDQLLREAIRQSLETAAATGPPTAAPAAHTS</sequence>
<name>A0A7S0FA68_9DINO</name>
<feature type="compositionally biased region" description="Pro residues" evidence="1">
    <location>
        <begin position="1"/>
        <end position="11"/>
    </location>
</feature>
<dbReference type="Pfam" id="PF12146">
    <property type="entry name" value="Hydrolase_4"/>
    <property type="match status" value="1"/>
</dbReference>
<evidence type="ECO:0000259" key="2">
    <source>
        <dbReference type="Pfam" id="PF12146"/>
    </source>
</evidence>
<feature type="domain" description="Serine aminopeptidase S33" evidence="2">
    <location>
        <begin position="115"/>
        <end position="221"/>
    </location>
</feature>
<proteinExistence type="predicted"/>
<evidence type="ECO:0000256" key="1">
    <source>
        <dbReference type="SAM" id="MobiDB-lite"/>
    </source>
</evidence>
<reference evidence="3" key="1">
    <citation type="submission" date="2021-01" db="EMBL/GenBank/DDBJ databases">
        <authorList>
            <person name="Corre E."/>
            <person name="Pelletier E."/>
            <person name="Niang G."/>
            <person name="Scheremetjew M."/>
            <person name="Finn R."/>
            <person name="Kale V."/>
            <person name="Holt S."/>
            <person name="Cochrane G."/>
            <person name="Meng A."/>
            <person name="Brown T."/>
            <person name="Cohen L."/>
        </authorList>
    </citation>
    <scope>NUCLEOTIDE SEQUENCE</scope>
    <source>
        <strain evidence="3">Pbaha01</strain>
    </source>
</reference>